<accession>A0AAV4CXA8</accession>
<protein>
    <submittedName>
        <fullName evidence="1">Uncharacterized protein</fullName>
    </submittedName>
</protein>
<sequence length="83" mass="9034">MLREEFAAAKQTFKCGKTAGADNFFEELLKRNWFVAAEDILTALCSKIIPTGKCLTPWAQTLITVLPKNGATSTCNKVIVPSA</sequence>
<evidence type="ECO:0000313" key="1">
    <source>
        <dbReference type="EMBL" id="GFO36544.1"/>
    </source>
</evidence>
<organism evidence="1 2">
    <name type="scientific">Plakobranchus ocellatus</name>
    <dbReference type="NCBI Taxonomy" id="259542"/>
    <lineage>
        <taxon>Eukaryota</taxon>
        <taxon>Metazoa</taxon>
        <taxon>Spiralia</taxon>
        <taxon>Lophotrochozoa</taxon>
        <taxon>Mollusca</taxon>
        <taxon>Gastropoda</taxon>
        <taxon>Heterobranchia</taxon>
        <taxon>Euthyneura</taxon>
        <taxon>Panpulmonata</taxon>
        <taxon>Sacoglossa</taxon>
        <taxon>Placobranchoidea</taxon>
        <taxon>Plakobranchidae</taxon>
        <taxon>Plakobranchus</taxon>
    </lineage>
</organism>
<proteinExistence type="predicted"/>
<reference evidence="1 2" key="1">
    <citation type="journal article" date="2021" name="Elife">
        <title>Chloroplast acquisition without the gene transfer in kleptoplastic sea slugs, Plakobranchus ocellatus.</title>
        <authorList>
            <person name="Maeda T."/>
            <person name="Takahashi S."/>
            <person name="Yoshida T."/>
            <person name="Shimamura S."/>
            <person name="Takaki Y."/>
            <person name="Nagai Y."/>
            <person name="Toyoda A."/>
            <person name="Suzuki Y."/>
            <person name="Arimoto A."/>
            <person name="Ishii H."/>
            <person name="Satoh N."/>
            <person name="Nishiyama T."/>
            <person name="Hasebe M."/>
            <person name="Maruyama T."/>
            <person name="Minagawa J."/>
            <person name="Obokata J."/>
            <person name="Shigenobu S."/>
        </authorList>
    </citation>
    <scope>NUCLEOTIDE SEQUENCE [LARGE SCALE GENOMIC DNA]</scope>
</reference>
<evidence type="ECO:0000313" key="2">
    <source>
        <dbReference type="Proteomes" id="UP000735302"/>
    </source>
</evidence>
<name>A0AAV4CXA8_9GAST</name>
<keyword evidence="2" id="KW-1185">Reference proteome</keyword>
<dbReference type="Proteomes" id="UP000735302">
    <property type="component" value="Unassembled WGS sequence"/>
</dbReference>
<dbReference type="EMBL" id="BLXT01007071">
    <property type="protein sequence ID" value="GFO36544.1"/>
    <property type="molecule type" value="Genomic_DNA"/>
</dbReference>
<gene>
    <name evidence="1" type="ORF">PoB_006304900</name>
</gene>
<dbReference type="AlphaFoldDB" id="A0AAV4CXA8"/>
<comment type="caution">
    <text evidence="1">The sequence shown here is derived from an EMBL/GenBank/DDBJ whole genome shotgun (WGS) entry which is preliminary data.</text>
</comment>